<keyword evidence="2" id="KW-1185">Reference proteome</keyword>
<dbReference type="EMBL" id="JASNRB020000036">
    <property type="protein sequence ID" value="MFJ1472172.1"/>
    <property type="molecule type" value="Genomic_DNA"/>
</dbReference>
<organism evidence="1 2">
    <name type="scientific">Massilia orientalis</name>
    <dbReference type="NCBI Taxonomy" id="3050128"/>
    <lineage>
        <taxon>Bacteria</taxon>
        <taxon>Pseudomonadati</taxon>
        <taxon>Pseudomonadota</taxon>
        <taxon>Betaproteobacteria</taxon>
        <taxon>Burkholderiales</taxon>
        <taxon>Oxalobacteraceae</taxon>
        <taxon>Telluria group</taxon>
        <taxon>Massilia</taxon>
    </lineage>
</organism>
<evidence type="ECO:0000313" key="2">
    <source>
        <dbReference type="Proteomes" id="UP001168096"/>
    </source>
</evidence>
<proteinExistence type="predicted"/>
<protein>
    <submittedName>
        <fullName evidence="1">Uncharacterized protein</fullName>
    </submittedName>
</protein>
<dbReference type="Proteomes" id="UP001168096">
    <property type="component" value="Unassembled WGS sequence"/>
</dbReference>
<comment type="caution">
    <text evidence="1">The sequence shown here is derived from an EMBL/GenBank/DDBJ whole genome shotgun (WGS) entry which is preliminary data.</text>
</comment>
<sequence length="325" mass="36767">MLTTNELLSLSRATVIRTQNPGVAALQAQLRIGHASASGLIVQLQREGILLSPFPGRAAGMHPDWRRIPVRSIQGDARLTHFERVVQLALFYFELAEEDSDAHSQIARPQVPWAGIHWKTVQQQFRSAWYGQQKLSLTEAALAFNAWLGTQGVEEALLEEARSAIRAGCLPYERQFRPVRDERERLDRLYVRMARFFRRGVREDFSHHSRVAEYFVGNDLAPHSEKASGFHGEHVVPCAVLRGVAFDCYAERWSVMDVAALMKQLLVVAYIPQEAKSLLDSGRHCLRDRMPDPEWDPLKGCIYASLHAKNIEVPFVAGYPCTCVH</sequence>
<reference evidence="1" key="1">
    <citation type="submission" date="2024-11" db="EMBL/GenBank/DDBJ databases">
        <title>Description of Massilia orientalis sp. nov., isolated from rhizosphere soil of Ageratina adenophora.</title>
        <authorList>
            <person name="Wang Y."/>
        </authorList>
    </citation>
    <scope>NUCLEOTIDE SEQUENCE</scope>
    <source>
        <strain evidence="1">YIM B02787</strain>
    </source>
</reference>
<accession>A0ACC7MJA0</accession>
<gene>
    <name evidence="1" type="ORF">QPK29_031040</name>
</gene>
<evidence type="ECO:0000313" key="1">
    <source>
        <dbReference type="EMBL" id="MFJ1472172.1"/>
    </source>
</evidence>
<name>A0ACC7MJA0_9BURK</name>